<dbReference type="PANTHER" id="PTHR33119:SF1">
    <property type="entry name" value="FE2OG DIOXYGENASE DOMAIN-CONTAINING PROTEIN"/>
    <property type="match status" value="1"/>
</dbReference>
<protein>
    <submittedName>
        <fullName evidence="3">Uncharacterized protein</fullName>
    </submittedName>
</protein>
<keyword evidence="4" id="KW-1185">Reference proteome</keyword>
<dbReference type="Proteomes" id="UP000827549">
    <property type="component" value="Chromosome 3"/>
</dbReference>
<dbReference type="AlphaFoldDB" id="A0AAF0Y595"/>
<dbReference type="InterPro" id="IPR049207">
    <property type="entry name" value="DUF4246_N"/>
</dbReference>
<evidence type="ECO:0000259" key="2">
    <source>
        <dbReference type="Pfam" id="PF21666"/>
    </source>
</evidence>
<dbReference type="InterPro" id="IPR049192">
    <property type="entry name" value="DUF4246_C"/>
</dbReference>
<dbReference type="Pfam" id="PF21666">
    <property type="entry name" value="DUF4246_N"/>
    <property type="match status" value="1"/>
</dbReference>
<proteinExistence type="predicted"/>
<dbReference type="PANTHER" id="PTHR33119">
    <property type="entry name" value="IFI3P"/>
    <property type="match status" value="1"/>
</dbReference>
<dbReference type="Pfam" id="PF14033">
    <property type="entry name" value="DUF4246"/>
    <property type="match status" value="1"/>
</dbReference>
<reference evidence="3" key="1">
    <citation type="submission" date="2023-10" db="EMBL/GenBank/DDBJ databases">
        <authorList>
            <person name="Noh H."/>
        </authorList>
    </citation>
    <scope>NUCLEOTIDE SEQUENCE</scope>
    <source>
        <strain evidence="3">DUCC4014</strain>
    </source>
</reference>
<evidence type="ECO:0000313" key="4">
    <source>
        <dbReference type="Proteomes" id="UP000827549"/>
    </source>
</evidence>
<dbReference type="RefSeq" id="XP_062626274.1">
    <property type="nucleotide sequence ID" value="XM_062770290.1"/>
</dbReference>
<dbReference type="GeneID" id="87806994"/>
<sequence length="640" mass="71172">MVTAVSGPRPGLGLDIKTYTQEGQRQKVFPLALLGDWALNPAPTLRERAMLTFMNNVTDMPGWDDKVLSDEGVRELEVEQLELAGLVERENHGERRSGGFQEKAQASLPEDSCGFSAAMFEACIAELQHKARDFKYTDIVGVLDVNAAILKKDTSEEFRLSIAESLKGVEKEALDHAIKNWQPNHNETLLKVVQPVLYPLLFGRTRVLTDRELGLADCLDAVGSGRVIDSVMPIPCEDGDHYSNQLGGAVRSEDAAYWTELSRKNQWLPAEVAVDAEGKAHITSYINNLHPVAHADVYHTVERILDQALPMFSATYNSVRTSPADHVRFSIADLAKLERACDTPDLCASRGGCKPENWTHGPGEGEVEPWFTGEPKTTEWFARTHRVSQPEPITGPQKSSYVGAEYFTTSPPWTTVEDEGRTNKLQIFVTVGNILLTPEKPKYETGQFHVEGLVNERICASAIYYYDSDNITESRLLFDGAAVSDQIHCGGDGGKCRNLYDLYVQRLCGDPPSITVGSVESRPGRLVVFPNVFAHRVEPFELKDKGRPGYRKVVGIFLVDPKTPIISTANVPPQQLHWALDDSPLNVVDTKLPPEISTLVYEDLGCPYNLQEAHKISNDSMEYRSHRLKSLPYRGHMTVD</sequence>
<dbReference type="InterPro" id="IPR025340">
    <property type="entry name" value="DUF4246"/>
</dbReference>
<name>A0AAF0Y595_9TREE</name>
<gene>
    <name evidence="3" type="ORF">LOC62_03G003753</name>
</gene>
<accession>A0AAF0Y595</accession>
<evidence type="ECO:0000313" key="3">
    <source>
        <dbReference type="EMBL" id="WOO80242.1"/>
    </source>
</evidence>
<organism evidence="3 4">
    <name type="scientific">Vanrija pseudolonga</name>
    <dbReference type="NCBI Taxonomy" id="143232"/>
    <lineage>
        <taxon>Eukaryota</taxon>
        <taxon>Fungi</taxon>
        <taxon>Dikarya</taxon>
        <taxon>Basidiomycota</taxon>
        <taxon>Agaricomycotina</taxon>
        <taxon>Tremellomycetes</taxon>
        <taxon>Trichosporonales</taxon>
        <taxon>Trichosporonaceae</taxon>
        <taxon>Vanrija</taxon>
    </lineage>
</organism>
<feature type="domain" description="DUF4246" evidence="1">
    <location>
        <begin position="118"/>
        <end position="580"/>
    </location>
</feature>
<feature type="domain" description="DUF4246" evidence="2">
    <location>
        <begin position="10"/>
        <end position="71"/>
    </location>
</feature>
<evidence type="ECO:0000259" key="1">
    <source>
        <dbReference type="Pfam" id="PF14033"/>
    </source>
</evidence>
<dbReference type="EMBL" id="CP086716">
    <property type="protein sequence ID" value="WOO80242.1"/>
    <property type="molecule type" value="Genomic_DNA"/>
</dbReference>